<name>A0AA38IUE6_9CUCU</name>
<protein>
    <submittedName>
        <fullName evidence="2">Uncharacterized protein</fullName>
    </submittedName>
</protein>
<reference evidence="2" key="1">
    <citation type="journal article" date="2023" name="G3 (Bethesda)">
        <title>Whole genome assemblies of Zophobas morio and Tenebrio molitor.</title>
        <authorList>
            <person name="Kaur S."/>
            <person name="Stinson S.A."/>
            <person name="diCenzo G.C."/>
        </authorList>
    </citation>
    <scope>NUCLEOTIDE SEQUENCE</scope>
    <source>
        <strain evidence="2">QUZm001</strain>
    </source>
</reference>
<feature type="coiled-coil region" evidence="1">
    <location>
        <begin position="509"/>
        <end position="578"/>
    </location>
</feature>
<feature type="coiled-coil region" evidence="1">
    <location>
        <begin position="428"/>
        <end position="483"/>
    </location>
</feature>
<evidence type="ECO:0000313" key="2">
    <source>
        <dbReference type="EMBL" id="KAJ3660551.1"/>
    </source>
</evidence>
<evidence type="ECO:0000256" key="1">
    <source>
        <dbReference type="SAM" id="Coils"/>
    </source>
</evidence>
<keyword evidence="1" id="KW-0175">Coiled coil</keyword>
<accession>A0AA38IUE6</accession>
<organism evidence="2 3">
    <name type="scientific">Zophobas morio</name>
    <dbReference type="NCBI Taxonomy" id="2755281"/>
    <lineage>
        <taxon>Eukaryota</taxon>
        <taxon>Metazoa</taxon>
        <taxon>Ecdysozoa</taxon>
        <taxon>Arthropoda</taxon>
        <taxon>Hexapoda</taxon>
        <taxon>Insecta</taxon>
        <taxon>Pterygota</taxon>
        <taxon>Neoptera</taxon>
        <taxon>Endopterygota</taxon>
        <taxon>Coleoptera</taxon>
        <taxon>Polyphaga</taxon>
        <taxon>Cucujiformia</taxon>
        <taxon>Tenebrionidae</taxon>
        <taxon>Zophobas</taxon>
    </lineage>
</organism>
<evidence type="ECO:0000313" key="3">
    <source>
        <dbReference type="Proteomes" id="UP001168821"/>
    </source>
</evidence>
<gene>
    <name evidence="2" type="ORF">Zmor_004993</name>
</gene>
<dbReference type="AlphaFoldDB" id="A0AA38IUE6"/>
<feature type="coiled-coil region" evidence="1">
    <location>
        <begin position="814"/>
        <end position="974"/>
    </location>
</feature>
<sequence length="995" mass="115699">MFKNENKGLFTPVWKKSRGRSENPCLTDLIYQLRSRVGQILLAMITAYRNLTIVAQDVNKLRSTNARLQENLQKSANELDSLSKKLGGSESIDVSVLEMQCRKFKQELVNLNAKLESMSEQNINLREEMCAKKKTISDNQVSMNDLQMQNRSLVGLIDELVRITSQSGTENLTKEFQSSQEKLDYLKLRCNQIIDDQKHLSERFHNLDYENQNLHQIQQAYQQDLTTLQDGLKVLTTENEAIKKQLAVEHQTITTLQNERLKYLEEKNILKTVFHHLKCEVSRIQQLEGAVADMSKETNRLSLVAEFNKQIGEQLKTEVETKEMTILELRQSLEKLSHIQIDSDKEKLTLCAQLSEVVSVKDKLSDCLEVELKKNMRLDESKKKLETNTRSQLKIFEEMQKNERTALRELLKDFKSLIKQRDCLVLMQEESKKKYKELEKHYHELRKQHDETLDEVNKKEEEVRRMVDRIQFQEEQSQQQEENHSNHVAKCEKTIKKLGKLLGQMRNEKGEAESSVMYLKNNLQKLQSELDDARKQLSVTENKMISKSTEAATLNSELTASKNELQMLRQEHGKLTLELEYVNKMKEQQLTEYKEAISGFTTKESIYIESQSTIRNKEREINELSRGIVEKEGEIKRLEQECGHLQKQIDDQTKILIGYENHLVALEDVQNSKLKTERELTNARMDFTSLTQELADALKENETLRNELKNLIKRGEQERTFFKRQTNEIIFGYSEQKANIEEEIDSISGQLRSVTENLRSEKVRFDELATAYDDLKLKHVQLKEKFSLEGTAHQEVVRKLEEVQSFVNVVTTERDNLQQQVHVLLLEINNEKDVVHRLTNDNRTIELILEQGKQQYACLLDKNAALGEELSQMKQEMQAICNTKDSSKGEAFKAAAQLELKKEELKSAKETIDCLKNELGDSQRTLFELKEEYFKLQQQVTSLEFKNCELTLQLHETQGKLETERNLFRELKEAKPGNDKMSTVVPSGDADLYFP</sequence>
<dbReference type="EMBL" id="JALNTZ010000002">
    <property type="protein sequence ID" value="KAJ3660551.1"/>
    <property type="molecule type" value="Genomic_DNA"/>
</dbReference>
<feature type="coiled-coil region" evidence="1">
    <location>
        <begin position="614"/>
        <end position="785"/>
    </location>
</feature>
<feature type="coiled-coil region" evidence="1">
    <location>
        <begin position="58"/>
        <end position="128"/>
    </location>
</feature>
<proteinExistence type="predicted"/>
<keyword evidence="3" id="KW-1185">Reference proteome</keyword>
<comment type="caution">
    <text evidence="2">The sequence shown here is derived from an EMBL/GenBank/DDBJ whole genome shotgun (WGS) entry which is preliminary data.</text>
</comment>
<dbReference type="Proteomes" id="UP001168821">
    <property type="component" value="Unassembled WGS sequence"/>
</dbReference>